<proteinExistence type="predicted"/>
<evidence type="ECO:0000256" key="2">
    <source>
        <dbReference type="ARBA" id="ARBA00023136"/>
    </source>
</evidence>
<accession>A0AAF3ECS0</accession>
<sequence length="166" mass="19234">MLKDDQRFMATWMINGNQGKPKNSFQAITPHSIVADYLDDHRKPVKIFANGTVSYLHKFYAEVTCKLELSHFPFDRQVCPIFMMAMSFDFTEISMTTEIEDMELKCASTAQWILESVKTDVTLYNYSTNLLDIATFSLSIRRQPLYYLHVIVLPWEQETPSILSST</sequence>
<dbReference type="InterPro" id="IPR018000">
    <property type="entry name" value="Neurotransmitter_ion_chnl_CS"/>
</dbReference>
<protein>
    <recommendedName>
        <fullName evidence="3">Neurotransmitter-gated ion-channel ligand-binding domain-containing protein</fullName>
    </recommendedName>
</protein>
<dbReference type="GO" id="GO:0005230">
    <property type="term" value="F:extracellular ligand-gated monoatomic ion channel activity"/>
    <property type="evidence" value="ECO:0007669"/>
    <property type="project" value="InterPro"/>
</dbReference>
<dbReference type="GO" id="GO:0004888">
    <property type="term" value="F:transmembrane signaling receptor activity"/>
    <property type="evidence" value="ECO:0007669"/>
    <property type="project" value="InterPro"/>
</dbReference>
<dbReference type="PANTHER" id="PTHR18945">
    <property type="entry name" value="NEUROTRANSMITTER GATED ION CHANNEL"/>
    <property type="match status" value="1"/>
</dbReference>
<name>A0AAF3ECS0_9BILA</name>
<evidence type="ECO:0000313" key="5">
    <source>
        <dbReference type="WBParaSite" id="MBELARI_LOCUS11735"/>
    </source>
</evidence>
<dbReference type="InterPro" id="IPR006201">
    <property type="entry name" value="Neur_channel"/>
</dbReference>
<keyword evidence="4" id="KW-1185">Reference proteome</keyword>
<reference evidence="5" key="1">
    <citation type="submission" date="2024-02" db="UniProtKB">
        <authorList>
            <consortium name="WormBaseParasite"/>
        </authorList>
    </citation>
    <scope>IDENTIFICATION</scope>
</reference>
<dbReference type="Proteomes" id="UP000887575">
    <property type="component" value="Unassembled WGS sequence"/>
</dbReference>
<dbReference type="PROSITE" id="PS00236">
    <property type="entry name" value="NEUROTR_ION_CHANNEL"/>
    <property type="match status" value="1"/>
</dbReference>
<dbReference type="WBParaSite" id="MBELARI_LOCUS11735">
    <property type="protein sequence ID" value="MBELARI_LOCUS11735"/>
    <property type="gene ID" value="MBELARI_LOCUS11735"/>
</dbReference>
<dbReference type="Gene3D" id="2.70.170.10">
    <property type="entry name" value="Neurotransmitter-gated ion-channel ligand-binding domain"/>
    <property type="match status" value="1"/>
</dbReference>
<feature type="domain" description="Neurotransmitter-gated ion-channel ligand-binding" evidence="3">
    <location>
        <begin position="41"/>
        <end position="144"/>
    </location>
</feature>
<dbReference type="Pfam" id="PF02931">
    <property type="entry name" value="Neur_chan_LBD"/>
    <property type="match status" value="1"/>
</dbReference>
<organism evidence="4 5">
    <name type="scientific">Mesorhabditis belari</name>
    <dbReference type="NCBI Taxonomy" id="2138241"/>
    <lineage>
        <taxon>Eukaryota</taxon>
        <taxon>Metazoa</taxon>
        <taxon>Ecdysozoa</taxon>
        <taxon>Nematoda</taxon>
        <taxon>Chromadorea</taxon>
        <taxon>Rhabditida</taxon>
        <taxon>Rhabditina</taxon>
        <taxon>Rhabditomorpha</taxon>
        <taxon>Rhabditoidea</taxon>
        <taxon>Rhabditidae</taxon>
        <taxon>Mesorhabditinae</taxon>
        <taxon>Mesorhabditis</taxon>
    </lineage>
</organism>
<dbReference type="AlphaFoldDB" id="A0AAF3ECS0"/>
<comment type="subcellular location">
    <subcellularLocation>
        <location evidence="1">Membrane</location>
        <topology evidence="1">Multi-pass membrane protein</topology>
    </subcellularLocation>
</comment>
<dbReference type="GO" id="GO:0016020">
    <property type="term" value="C:membrane"/>
    <property type="evidence" value="ECO:0007669"/>
    <property type="project" value="UniProtKB-SubCell"/>
</dbReference>
<evidence type="ECO:0000256" key="1">
    <source>
        <dbReference type="ARBA" id="ARBA00004141"/>
    </source>
</evidence>
<evidence type="ECO:0000259" key="3">
    <source>
        <dbReference type="Pfam" id="PF02931"/>
    </source>
</evidence>
<keyword evidence="2" id="KW-0472">Membrane</keyword>
<dbReference type="SUPFAM" id="SSF63712">
    <property type="entry name" value="Nicotinic receptor ligand binding domain-like"/>
    <property type="match status" value="1"/>
</dbReference>
<dbReference type="InterPro" id="IPR036734">
    <property type="entry name" value="Neur_chan_lig-bd_sf"/>
</dbReference>
<evidence type="ECO:0000313" key="4">
    <source>
        <dbReference type="Proteomes" id="UP000887575"/>
    </source>
</evidence>
<dbReference type="InterPro" id="IPR006202">
    <property type="entry name" value="Neur_chan_lig-bd"/>
</dbReference>